<keyword evidence="2" id="KW-1185">Reference proteome</keyword>
<dbReference type="Proteomes" id="UP000092445">
    <property type="component" value="Unassembled WGS sequence"/>
</dbReference>
<name>A0A1B0A690_GLOPL</name>
<evidence type="ECO:0000313" key="1">
    <source>
        <dbReference type="EnsemblMetazoa" id="GPAI035680-PA"/>
    </source>
</evidence>
<protein>
    <submittedName>
        <fullName evidence="1">Uncharacterized protein</fullName>
    </submittedName>
</protein>
<dbReference type="AlphaFoldDB" id="A0A1B0A690"/>
<dbReference type="EnsemblMetazoa" id="GPAI035680-RA">
    <property type="protein sequence ID" value="GPAI035680-PA"/>
    <property type="gene ID" value="GPAI035680"/>
</dbReference>
<evidence type="ECO:0000313" key="2">
    <source>
        <dbReference type="Proteomes" id="UP000092445"/>
    </source>
</evidence>
<reference evidence="2" key="1">
    <citation type="submission" date="2014-03" db="EMBL/GenBank/DDBJ databases">
        <authorList>
            <person name="Aksoy S."/>
            <person name="Warren W."/>
            <person name="Wilson R.K."/>
        </authorList>
    </citation>
    <scope>NUCLEOTIDE SEQUENCE [LARGE SCALE GENOMIC DNA]</scope>
    <source>
        <strain evidence="2">IAEA</strain>
    </source>
</reference>
<proteinExistence type="predicted"/>
<sequence>MTNIAKRKYRLLATTWPVPLRSVTVPLTSVLRQVHTSIIVAALKSDSRAFMPVDCTLLSSFVLCESVKESCWLMVLLQLLVIRSVFDSWWLNALLAGCFNSTVSSSSSSFIDIDAVELSWVVFNSGLLVVEIIFVTNVSSLS</sequence>
<reference evidence="1" key="2">
    <citation type="submission" date="2020-05" db="UniProtKB">
        <authorList>
            <consortium name="EnsemblMetazoa"/>
        </authorList>
    </citation>
    <scope>IDENTIFICATION</scope>
    <source>
        <strain evidence="1">IAEA</strain>
    </source>
</reference>
<organism evidence="1 2">
    <name type="scientific">Glossina pallidipes</name>
    <name type="common">Tsetse fly</name>
    <dbReference type="NCBI Taxonomy" id="7398"/>
    <lineage>
        <taxon>Eukaryota</taxon>
        <taxon>Metazoa</taxon>
        <taxon>Ecdysozoa</taxon>
        <taxon>Arthropoda</taxon>
        <taxon>Hexapoda</taxon>
        <taxon>Insecta</taxon>
        <taxon>Pterygota</taxon>
        <taxon>Neoptera</taxon>
        <taxon>Endopterygota</taxon>
        <taxon>Diptera</taxon>
        <taxon>Brachycera</taxon>
        <taxon>Muscomorpha</taxon>
        <taxon>Hippoboscoidea</taxon>
        <taxon>Glossinidae</taxon>
        <taxon>Glossina</taxon>
    </lineage>
</organism>
<dbReference type="VEuPathDB" id="VectorBase:GPAI035680"/>
<accession>A0A1B0A690</accession>